<dbReference type="OrthoDB" id="10548636at2759"/>
<accession>A0A7J0E385</accession>
<dbReference type="GO" id="GO:0006402">
    <property type="term" value="P:mRNA catabolic process"/>
    <property type="evidence" value="ECO:0007669"/>
    <property type="project" value="TreeGrafter"/>
</dbReference>
<protein>
    <submittedName>
        <fullName evidence="2">Tetratricopeptide repeat (TPR)-like superfamily protein</fullName>
    </submittedName>
</protein>
<feature type="region of interest" description="Disordered" evidence="1">
    <location>
        <begin position="27"/>
        <end position="92"/>
    </location>
</feature>
<feature type="compositionally biased region" description="Basic and acidic residues" evidence="1">
    <location>
        <begin position="45"/>
        <end position="56"/>
    </location>
</feature>
<name>A0A7J0E385_9ERIC</name>
<keyword evidence="3" id="KW-1185">Reference proteome</keyword>
<comment type="caution">
    <text evidence="2">The sequence shown here is derived from an EMBL/GenBank/DDBJ whole genome shotgun (WGS) entry which is preliminary data.</text>
</comment>
<reference evidence="2 3" key="1">
    <citation type="submission" date="2019-07" db="EMBL/GenBank/DDBJ databases">
        <title>De Novo Assembly of kiwifruit Actinidia rufa.</title>
        <authorList>
            <person name="Sugita-Konishi S."/>
            <person name="Sato K."/>
            <person name="Mori E."/>
            <person name="Abe Y."/>
            <person name="Kisaki G."/>
            <person name="Hamano K."/>
            <person name="Suezawa K."/>
            <person name="Otani M."/>
            <person name="Fukuda T."/>
            <person name="Manabe T."/>
            <person name="Gomi K."/>
            <person name="Tabuchi M."/>
            <person name="Akimitsu K."/>
            <person name="Kataoka I."/>
        </authorList>
    </citation>
    <scope>NUCLEOTIDE SEQUENCE [LARGE SCALE GENOMIC DNA]</scope>
    <source>
        <strain evidence="3">cv. Fuchu</strain>
    </source>
</reference>
<evidence type="ECO:0000313" key="2">
    <source>
        <dbReference type="EMBL" id="GFY80888.1"/>
    </source>
</evidence>
<dbReference type="Proteomes" id="UP000585474">
    <property type="component" value="Unassembled WGS sequence"/>
</dbReference>
<sequence length="274" mass="30051">MPLEKGLLKSEVKVRAIRNGKWRQLAIEDGNSQSKYSNSSFPQRSFEEGNESREAASSKITNSKSSSVGDSKASNLANGDAKDQKCVNSPNPTLQSSILEYEDICRRENKMIKQALLADLAYVELELGNSKYSNSSFPQRSFEGLVNDKMSLGNSRMFQNIYFSDQYICSGVSLPTKPAKGSSRAFDTAFLKPEEARGTLYANLAALSAVKGDLEWAHCYSIQALSTVPNSAESALTAIYVDIMTGKSQKALTKLKQCSRVRFLPSSSTLKGFC</sequence>
<dbReference type="GO" id="GO:0017148">
    <property type="term" value="P:negative regulation of translation"/>
    <property type="evidence" value="ECO:0007669"/>
    <property type="project" value="TreeGrafter"/>
</dbReference>
<dbReference type="InterPro" id="IPR039740">
    <property type="entry name" value="CNOT10"/>
</dbReference>
<gene>
    <name evidence="2" type="ORF">Acr_01g0006970</name>
</gene>
<proteinExistence type="predicted"/>
<organism evidence="2 3">
    <name type="scientific">Actinidia rufa</name>
    <dbReference type="NCBI Taxonomy" id="165716"/>
    <lineage>
        <taxon>Eukaryota</taxon>
        <taxon>Viridiplantae</taxon>
        <taxon>Streptophyta</taxon>
        <taxon>Embryophyta</taxon>
        <taxon>Tracheophyta</taxon>
        <taxon>Spermatophyta</taxon>
        <taxon>Magnoliopsida</taxon>
        <taxon>eudicotyledons</taxon>
        <taxon>Gunneridae</taxon>
        <taxon>Pentapetalae</taxon>
        <taxon>asterids</taxon>
        <taxon>Ericales</taxon>
        <taxon>Actinidiaceae</taxon>
        <taxon>Actinidia</taxon>
    </lineage>
</organism>
<dbReference type="GO" id="GO:0030014">
    <property type="term" value="C:CCR4-NOT complex"/>
    <property type="evidence" value="ECO:0007669"/>
    <property type="project" value="InterPro"/>
</dbReference>
<dbReference type="PANTHER" id="PTHR12979:SF5">
    <property type="entry name" value="CCR4-NOT TRANSCRIPTION COMPLEX SUBUNIT 10"/>
    <property type="match status" value="1"/>
</dbReference>
<evidence type="ECO:0000256" key="1">
    <source>
        <dbReference type="SAM" id="MobiDB-lite"/>
    </source>
</evidence>
<feature type="compositionally biased region" description="Low complexity" evidence="1">
    <location>
        <begin position="57"/>
        <end position="74"/>
    </location>
</feature>
<evidence type="ECO:0000313" key="3">
    <source>
        <dbReference type="Proteomes" id="UP000585474"/>
    </source>
</evidence>
<feature type="compositionally biased region" description="Polar residues" evidence="1">
    <location>
        <begin position="30"/>
        <end position="43"/>
    </location>
</feature>
<dbReference type="PANTHER" id="PTHR12979">
    <property type="entry name" value="CCR4-NOT TRANSCRIPTION COMPLEX SUBUNIT 10"/>
    <property type="match status" value="1"/>
</dbReference>
<dbReference type="AlphaFoldDB" id="A0A7J0E385"/>
<dbReference type="EMBL" id="BJWL01000001">
    <property type="protein sequence ID" value="GFY80888.1"/>
    <property type="molecule type" value="Genomic_DNA"/>
</dbReference>